<dbReference type="RefSeq" id="WP_083534135.1">
    <property type="nucleotide sequence ID" value="NZ_JAADZU010000010.1"/>
</dbReference>
<evidence type="ECO:0000256" key="2">
    <source>
        <dbReference type="SAM" id="Phobius"/>
    </source>
</evidence>
<protein>
    <submittedName>
        <fullName evidence="3">DUF3068 domain-containing protein</fullName>
    </submittedName>
</protein>
<dbReference type="EMBL" id="JAADZU010000010">
    <property type="protein sequence ID" value="NDK88922.1"/>
    <property type="molecule type" value="Genomic_DNA"/>
</dbReference>
<feature type="compositionally biased region" description="Basic and acidic residues" evidence="1">
    <location>
        <begin position="391"/>
        <end position="401"/>
    </location>
</feature>
<feature type="transmembrane region" description="Helical" evidence="2">
    <location>
        <begin position="25"/>
        <end position="49"/>
    </location>
</feature>
<keyword evidence="4" id="KW-1185">Reference proteome</keyword>
<evidence type="ECO:0000256" key="1">
    <source>
        <dbReference type="SAM" id="MobiDB-lite"/>
    </source>
</evidence>
<feature type="transmembrane region" description="Helical" evidence="2">
    <location>
        <begin position="364"/>
        <end position="387"/>
    </location>
</feature>
<evidence type="ECO:0000313" key="3">
    <source>
        <dbReference type="EMBL" id="NDK88922.1"/>
    </source>
</evidence>
<dbReference type="Pfam" id="PF11271">
    <property type="entry name" value="PorA"/>
    <property type="match status" value="1"/>
</dbReference>
<accession>A0A7K3LKY5</accession>
<reference evidence="3 4" key="1">
    <citation type="submission" date="2020-01" db="EMBL/GenBank/DDBJ databases">
        <title>Investigation of new actinobacteria for the biodesulphurisation of diesel fuel.</title>
        <authorList>
            <person name="Athi Narayanan S.M."/>
        </authorList>
    </citation>
    <scope>NUCLEOTIDE SEQUENCE [LARGE SCALE GENOMIC DNA]</scope>
    <source>
        <strain evidence="3 4">213E</strain>
    </source>
</reference>
<name>A0A7K3LKY5_9ACTN</name>
<gene>
    <name evidence="3" type="ORF">GYA93_04915</name>
</gene>
<proteinExistence type="predicted"/>
<keyword evidence="2" id="KW-0812">Transmembrane</keyword>
<sequence>MPDSGDRPVPVSAPPASSRWSTRDLIGPTLVFVGGFLIAAALALPTLLVGQMRLIPLSTDVTTVATSVGDPEPNATILDRCSLNSPAARTVGAELVRQQRVVAVQPSDKRVVTLQAGTSVQAERIWLDGRGVDADTPRPGSEQPAADGEPACTDATLSAIKDRVTLGRRTALPDLGANSSGVRGNSEIQYDSHAAPVQVPDRTGYTYVLPFGTDADGLRFFDPVSRRSVPLVHTGTTQVDGRTALRFVADVPDTDLDAVGAGAADTGVPATRITRPASWFGVGGDPARPLTATLHQTSRWEIAVDEATGVIVDERIDVDQAYRIADPTLDGYRLTNLTATFAYDRQTRAELADQAQRLGTPLVIWGRVVPIAAGVLGVLAVVGGAVLTVRGRGDAPDHQTDQTETDGTETGQARTDADGSRAGSDV</sequence>
<comment type="caution">
    <text evidence="3">The sequence shown here is derived from an EMBL/GenBank/DDBJ whole genome shotgun (WGS) entry which is preliminary data.</text>
</comment>
<dbReference type="Proteomes" id="UP000466307">
    <property type="component" value="Unassembled WGS sequence"/>
</dbReference>
<keyword evidence="2" id="KW-0472">Membrane</keyword>
<keyword evidence="2" id="KW-1133">Transmembrane helix</keyword>
<organism evidence="3 4">
    <name type="scientific">Gordonia desulfuricans</name>
    <dbReference type="NCBI Taxonomy" id="89051"/>
    <lineage>
        <taxon>Bacteria</taxon>
        <taxon>Bacillati</taxon>
        <taxon>Actinomycetota</taxon>
        <taxon>Actinomycetes</taxon>
        <taxon>Mycobacteriales</taxon>
        <taxon>Gordoniaceae</taxon>
        <taxon>Gordonia</taxon>
    </lineage>
</organism>
<evidence type="ECO:0000313" key="4">
    <source>
        <dbReference type="Proteomes" id="UP000466307"/>
    </source>
</evidence>
<feature type="region of interest" description="Disordered" evidence="1">
    <location>
        <begin position="391"/>
        <end position="426"/>
    </location>
</feature>
<dbReference type="InterPro" id="IPR021424">
    <property type="entry name" value="PorA"/>
</dbReference>
<dbReference type="AlphaFoldDB" id="A0A7K3LKY5"/>
<feature type="region of interest" description="Disordered" evidence="1">
    <location>
        <begin position="130"/>
        <end position="151"/>
    </location>
</feature>